<keyword evidence="4" id="KW-1185">Reference proteome</keyword>
<dbReference type="VEuPathDB" id="TrichDB:TVAG_028000"/>
<organism evidence="3 4">
    <name type="scientific">Trichomonas vaginalis (strain ATCC PRA-98 / G3)</name>
    <dbReference type="NCBI Taxonomy" id="412133"/>
    <lineage>
        <taxon>Eukaryota</taxon>
        <taxon>Metamonada</taxon>
        <taxon>Parabasalia</taxon>
        <taxon>Trichomonadida</taxon>
        <taxon>Trichomonadidae</taxon>
        <taxon>Trichomonas</taxon>
    </lineage>
</organism>
<feature type="region of interest" description="Disordered" evidence="2">
    <location>
        <begin position="213"/>
        <end position="234"/>
    </location>
</feature>
<dbReference type="RefSeq" id="XP_001324470.1">
    <property type="nucleotide sequence ID" value="XM_001324435.1"/>
</dbReference>
<protein>
    <submittedName>
        <fullName evidence="3">Uncharacterized protein</fullName>
    </submittedName>
</protein>
<evidence type="ECO:0000256" key="1">
    <source>
        <dbReference type="SAM" id="Coils"/>
    </source>
</evidence>
<dbReference type="VEuPathDB" id="TrichDB:TVAGG3_0420730"/>
<keyword evidence="1" id="KW-0175">Coiled coil</keyword>
<dbReference type="Proteomes" id="UP000001542">
    <property type="component" value="Unassembled WGS sequence"/>
</dbReference>
<proteinExistence type="predicted"/>
<dbReference type="OrthoDB" id="10676105at2759"/>
<feature type="region of interest" description="Disordered" evidence="2">
    <location>
        <begin position="292"/>
        <end position="313"/>
    </location>
</feature>
<dbReference type="SMR" id="A2E539"/>
<evidence type="ECO:0000256" key="2">
    <source>
        <dbReference type="SAM" id="MobiDB-lite"/>
    </source>
</evidence>
<accession>A2E539</accession>
<sequence>MLDSDEFDLRSTAREDYDRIQARKLDALHFRLQQAINLKDDEIGRLKDEIAYLEAQINVVEDKNLTKTGPVEEKIQKLKFKKFKIEQKYELLITQKKTDFAKEINSINLDHQEQVKRLRSEIEYVMFNSSSQGSSSNKKETDEVDAFLESINSDKYRIKHQDNSTKSSISQPFIEQTLGDVQELENQNLKLKEHNQDLENQINKIKEQIADAESKTFTPSSSDDDEFDDISDDSFEYEDNLSNSQVEEIKDRFNEEKERLQKQHQAAVQKLKQQIEKQQKAIAKFGNENISIDDNDDNATTATSAANNSRKSSIKRSLMDNTQMIYNEIATMTDAQKEKRRKALLIENASLKREIGRLNYMVYGKSGKYAKWRNIKV</sequence>
<dbReference type="InParanoid" id="A2E539"/>
<name>A2E539_TRIV3</name>
<feature type="compositionally biased region" description="Low complexity" evidence="2">
    <location>
        <begin position="298"/>
        <end position="309"/>
    </location>
</feature>
<gene>
    <name evidence="3" type="ORF">TVAG_028000</name>
</gene>
<evidence type="ECO:0000313" key="4">
    <source>
        <dbReference type="Proteomes" id="UP000001542"/>
    </source>
</evidence>
<dbReference type="EMBL" id="DS113305">
    <property type="protein sequence ID" value="EAY12247.1"/>
    <property type="molecule type" value="Genomic_DNA"/>
</dbReference>
<dbReference type="AlphaFoldDB" id="A2E539"/>
<dbReference type="KEGG" id="tva:4770209"/>
<feature type="compositionally biased region" description="Acidic residues" evidence="2">
    <location>
        <begin position="222"/>
        <end position="234"/>
    </location>
</feature>
<reference evidence="3" key="1">
    <citation type="submission" date="2006-10" db="EMBL/GenBank/DDBJ databases">
        <authorList>
            <person name="Amadeo P."/>
            <person name="Zhao Q."/>
            <person name="Wortman J."/>
            <person name="Fraser-Liggett C."/>
            <person name="Carlton J."/>
        </authorList>
    </citation>
    <scope>NUCLEOTIDE SEQUENCE</scope>
    <source>
        <strain evidence="3">G3</strain>
    </source>
</reference>
<feature type="coiled-coil region" evidence="1">
    <location>
        <begin position="243"/>
        <end position="288"/>
    </location>
</feature>
<reference evidence="3" key="2">
    <citation type="journal article" date="2007" name="Science">
        <title>Draft genome sequence of the sexually transmitted pathogen Trichomonas vaginalis.</title>
        <authorList>
            <person name="Carlton J.M."/>
            <person name="Hirt R.P."/>
            <person name="Silva J.C."/>
            <person name="Delcher A.L."/>
            <person name="Schatz M."/>
            <person name="Zhao Q."/>
            <person name="Wortman J.R."/>
            <person name="Bidwell S.L."/>
            <person name="Alsmark U.C.M."/>
            <person name="Besteiro S."/>
            <person name="Sicheritz-Ponten T."/>
            <person name="Noel C.J."/>
            <person name="Dacks J.B."/>
            <person name="Foster P.G."/>
            <person name="Simillion C."/>
            <person name="Van de Peer Y."/>
            <person name="Miranda-Saavedra D."/>
            <person name="Barton G.J."/>
            <person name="Westrop G.D."/>
            <person name="Mueller S."/>
            <person name="Dessi D."/>
            <person name="Fiori P.L."/>
            <person name="Ren Q."/>
            <person name="Paulsen I."/>
            <person name="Zhang H."/>
            <person name="Bastida-Corcuera F.D."/>
            <person name="Simoes-Barbosa A."/>
            <person name="Brown M.T."/>
            <person name="Hayes R.D."/>
            <person name="Mukherjee M."/>
            <person name="Okumura C.Y."/>
            <person name="Schneider R."/>
            <person name="Smith A.J."/>
            <person name="Vanacova S."/>
            <person name="Villalvazo M."/>
            <person name="Haas B.J."/>
            <person name="Pertea M."/>
            <person name="Feldblyum T.V."/>
            <person name="Utterback T.R."/>
            <person name="Shu C.L."/>
            <person name="Osoegawa K."/>
            <person name="de Jong P.J."/>
            <person name="Hrdy I."/>
            <person name="Horvathova L."/>
            <person name="Zubacova Z."/>
            <person name="Dolezal P."/>
            <person name="Malik S.B."/>
            <person name="Logsdon J.M. Jr."/>
            <person name="Henze K."/>
            <person name="Gupta A."/>
            <person name="Wang C.C."/>
            <person name="Dunne R.L."/>
            <person name="Upcroft J.A."/>
            <person name="Upcroft P."/>
            <person name="White O."/>
            <person name="Salzberg S.L."/>
            <person name="Tang P."/>
            <person name="Chiu C.-H."/>
            <person name="Lee Y.-S."/>
            <person name="Embley T.M."/>
            <person name="Coombs G.H."/>
            <person name="Mottram J.C."/>
            <person name="Tachezy J."/>
            <person name="Fraser-Liggett C.M."/>
            <person name="Johnson P.J."/>
        </authorList>
    </citation>
    <scope>NUCLEOTIDE SEQUENCE [LARGE SCALE GENOMIC DNA]</scope>
    <source>
        <strain evidence="3">G3</strain>
    </source>
</reference>
<evidence type="ECO:0000313" key="3">
    <source>
        <dbReference type="EMBL" id="EAY12247.1"/>
    </source>
</evidence>